<dbReference type="RefSeq" id="WP_213216274.1">
    <property type="nucleotide sequence ID" value="NZ_QTKU01000002.1"/>
</dbReference>
<reference evidence="4" key="2">
    <citation type="journal article" date="2021" name="Microorganisms">
        <title>Bacterial Dimethylsulfoniopropionate Biosynthesis in the East China Sea.</title>
        <authorList>
            <person name="Liu J."/>
            <person name="Zhang Y."/>
            <person name="Liu J."/>
            <person name="Zhong H."/>
            <person name="Williams B.T."/>
            <person name="Zheng Y."/>
            <person name="Curson A.R.J."/>
            <person name="Sun C."/>
            <person name="Sun H."/>
            <person name="Song D."/>
            <person name="Wagner Mackenzie B."/>
            <person name="Bermejo Martinez A."/>
            <person name="Todd J.D."/>
            <person name="Zhang X.H."/>
        </authorList>
    </citation>
    <scope>NUCLEOTIDE SEQUENCE</scope>
    <source>
        <strain evidence="4">AESS21</strain>
    </source>
</reference>
<dbReference type="Pfam" id="PF25917">
    <property type="entry name" value="BSH_RND"/>
    <property type="match status" value="1"/>
</dbReference>
<feature type="domain" description="Multidrug resistance protein MdtA-like barrel-sandwich hybrid" evidence="3">
    <location>
        <begin position="46"/>
        <end position="212"/>
    </location>
</feature>
<dbReference type="Pfam" id="PF25876">
    <property type="entry name" value="HH_MFP_RND"/>
    <property type="match status" value="1"/>
</dbReference>
<keyword evidence="1" id="KW-0175">Coiled coil</keyword>
<feature type="domain" description="Multidrug resistance protein MdtA-like alpha-helical hairpin" evidence="2">
    <location>
        <begin position="101"/>
        <end position="163"/>
    </location>
</feature>
<dbReference type="SUPFAM" id="SSF111369">
    <property type="entry name" value="HlyD-like secretion proteins"/>
    <property type="match status" value="1"/>
</dbReference>
<evidence type="ECO:0000313" key="5">
    <source>
        <dbReference type="Proteomes" id="UP000705379"/>
    </source>
</evidence>
<name>A0A944GT41_9HYPH</name>
<evidence type="ECO:0000259" key="2">
    <source>
        <dbReference type="Pfam" id="PF25876"/>
    </source>
</evidence>
<dbReference type="Gene3D" id="2.40.30.170">
    <property type="match status" value="1"/>
</dbReference>
<dbReference type="Gene3D" id="1.10.287.470">
    <property type="entry name" value="Helix hairpin bin"/>
    <property type="match status" value="1"/>
</dbReference>
<dbReference type="GO" id="GO:0005886">
    <property type="term" value="C:plasma membrane"/>
    <property type="evidence" value="ECO:0007669"/>
    <property type="project" value="TreeGrafter"/>
</dbReference>
<evidence type="ECO:0000256" key="1">
    <source>
        <dbReference type="SAM" id="Coils"/>
    </source>
</evidence>
<proteinExistence type="predicted"/>
<evidence type="ECO:0000259" key="3">
    <source>
        <dbReference type="Pfam" id="PF25917"/>
    </source>
</evidence>
<sequence length="330" mass="35310">MRIRNILVGLVVVVLLAGGGAAYWWTQTRSDLPAEIASGNGRIEAETVQVATKSGGRVLEVLVQEGDYVTAGQVLARIDTNELTASLAGAEANVAAAKDTVASATALIAQRQSELKYAEQELERAKTLVSKGHISQQEADQRQTSKETAEAALAAAKAQLANAESSVDAARAEVRRIGTLIEEAELTAPIAGRVQYRLAEPGEVLSAGGRAITLIDLADVYMTIFLPTADVGRIFIGAEARIIIDAAPEYVIPASVSFVSADAQFTPREVETRTEREKLMFRVKIKIPADLLREHIEKVRTGLPGEAYVMMAPGTAWPERLTVNLPPAAE</sequence>
<dbReference type="PANTHER" id="PTHR30438:SF2">
    <property type="entry name" value="MEMBRANE PROTEIN"/>
    <property type="match status" value="1"/>
</dbReference>
<evidence type="ECO:0000313" key="4">
    <source>
        <dbReference type="EMBL" id="MBS8260812.1"/>
    </source>
</evidence>
<feature type="coiled-coil region" evidence="1">
    <location>
        <begin position="108"/>
        <end position="173"/>
    </location>
</feature>
<dbReference type="InterPro" id="IPR058625">
    <property type="entry name" value="MdtA-like_BSH"/>
</dbReference>
<dbReference type="Gene3D" id="2.40.50.100">
    <property type="match status" value="1"/>
</dbReference>
<dbReference type="EMBL" id="QTKU01000002">
    <property type="protein sequence ID" value="MBS8260812.1"/>
    <property type="molecule type" value="Genomic_DNA"/>
</dbReference>
<dbReference type="AlphaFoldDB" id="A0A944GT41"/>
<comment type="caution">
    <text evidence="4">The sequence shown here is derived from an EMBL/GenBank/DDBJ whole genome shotgun (WGS) entry which is preliminary data.</text>
</comment>
<gene>
    <name evidence="4" type="ORF">DYI23_11325</name>
</gene>
<dbReference type="PANTHER" id="PTHR30438">
    <property type="entry name" value="36 KDA ANTIGEN-RELATED"/>
    <property type="match status" value="1"/>
</dbReference>
<dbReference type="Proteomes" id="UP000705379">
    <property type="component" value="Unassembled WGS sequence"/>
</dbReference>
<accession>A0A944GT41</accession>
<dbReference type="PRINTS" id="PR01490">
    <property type="entry name" value="RTXTOXIND"/>
</dbReference>
<organism evidence="4 5">
    <name type="scientific">Roseibium polysiphoniae</name>
    <dbReference type="NCBI Taxonomy" id="2571221"/>
    <lineage>
        <taxon>Bacteria</taxon>
        <taxon>Pseudomonadati</taxon>
        <taxon>Pseudomonadota</taxon>
        <taxon>Alphaproteobacteria</taxon>
        <taxon>Hyphomicrobiales</taxon>
        <taxon>Stappiaceae</taxon>
        <taxon>Roseibium</taxon>
    </lineage>
</organism>
<dbReference type="InterPro" id="IPR058624">
    <property type="entry name" value="MdtA-like_HH"/>
</dbReference>
<reference evidence="4" key="1">
    <citation type="submission" date="2018-08" db="EMBL/GenBank/DDBJ databases">
        <authorList>
            <person name="Jin W."/>
            <person name="Wang H."/>
            <person name="Yang Y."/>
            <person name="Li M."/>
            <person name="Liu J."/>
        </authorList>
    </citation>
    <scope>NUCLEOTIDE SEQUENCE</scope>
    <source>
        <strain evidence="4">AESS21</strain>
    </source>
</reference>
<protein>
    <submittedName>
        <fullName evidence="4">HlyD family efflux transporter periplasmic adaptor subunit</fullName>
    </submittedName>
</protein>